<dbReference type="EMBL" id="JALJOQ010000225">
    <property type="protein sequence ID" value="KAK9788457.1"/>
    <property type="molecule type" value="Genomic_DNA"/>
</dbReference>
<evidence type="ECO:0000313" key="1">
    <source>
        <dbReference type="EMBL" id="KAK9788457.1"/>
    </source>
</evidence>
<name>A0AAW1NP08_9CHLO</name>
<organism evidence="1 2">
    <name type="scientific">Symbiochloris irregularis</name>
    <dbReference type="NCBI Taxonomy" id="706552"/>
    <lineage>
        <taxon>Eukaryota</taxon>
        <taxon>Viridiplantae</taxon>
        <taxon>Chlorophyta</taxon>
        <taxon>core chlorophytes</taxon>
        <taxon>Trebouxiophyceae</taxon>
        <taxon>Trebouxiales</taxon>
        <taxon>Trebouxiaceae</taxon>
        <taxon>Symbiochloris</taxon>
    </lineage>
</organism>
<protein>
    <submittedName>
        <fullName evidence="1">Uncharacterized protein</fullName>
    </submittedName>
</protein>
<sequence length="347" mass="37458">MHNCLSLCSQASDSGRQVSPLPGSNSPLPFSIIGLRMEHQAQEAQQVNTPVNVIRFATTGISQDLVSDICKGCNLMASAGLTINMLTSACRARLGNVTGWWGLLVRSVQDIRAALNATASITEIVVNPDAPEAEQQTRLIAGAEENADMRQLNTVLQSLARSPLGNFAMQAVLAKAYHNLEVDYDGLTATSLRQLAPHLQVVATTNYEYCLRQAMGGRVSFGLATGAAAFGDSISSLPSVGRTRPWTDAIVHVHGFLDGHGLDAPVFTNGHYVKAGYAVGPVHILVRDDERDGWQAMQDKFEAKVPGFREWAEGREGERANVYFHVYGSEHSELGIFLHYLANAVAA</sequence>
<evidence type="ECO:0000313" key="2">
    <source>
        <dbReference type="Proteomes" id="UP001465755"/>
    </source>
</evidence>
<comment type="caution">
    <text evidence="1">The sequence shown here is derived from an EMBL/GenBank/DDBJ whole genome shotgun (WGS) entry which is preliminary data.</text>
</comment>
<reference evidence="1 2" key="1">
    <citation type="journal article" date="2024" name="Nat. Commun.">
        <title>Phylogenomics reveals the evolutionary origins of lichenization in chlorophyte algae.</title>
        <authorList>
            <person name="Puginier C."/>
            <person name="Libourel C."/>
            <person name="Otte J."/>
            <person name="Skaloud P."/>
            <person name="Haon M."/>
            <person name="Grisel S."/>
            <person name="Petersen M."/>
            <person name="Berrin J.G."/>
            <person name="Delaux P.M."/>
            <person name="Dal Grande F."/>
            <person name="Keller J."/>
        </authorList>
    </citation>
    <scope>NUCLEOTIDE SEQUENCE [LARGE SCALE GENOMIC DNA]</scope>
    <source>
        <strain evidence="1 2">SAG 2036</strain>
    </source>
</reference>
<accession>A0AAW1NP08</accession>
<keyword evidence="2" id="KW-1185">Reference proteome</keyword>
<proteinExistence type="predicted"/>
<gene>
    <name evidence="1" type="ORF">WJX73_001920</name>
</gene>
<dbReference type="Proteomes" id="UP001465755">
    <property type="component" value="Unassembled WGS sequence"/>
</dbReference>
<dbReference type="AlphaFoldDB" id="A0AAW1NP08"/>